<keyword evidence="5" id="KW-1185">Reference proteome</keyword>
<feature type="domain" description="Hydantoinase/oxoprolinase N-terminal" evidence="2">
    <location>
        <begin position="9"/>
        <end position="187"/>
    </location>
</feature>
<dbReference type="InterPro" id="IPR008040">
    <property type="entry name" value="Hydant_A_N"/>
</dbReference>
<evidence type="ECO:0000259" key="2">
    <source>
        <dbReference type="Pfam" id="PF05378"/>
    </source>
</evidence>
<dbReference type="PANTHER" id="PTHR11365">
    <property type="entry name" value="5-OXOPROLINASE RELATED"/>
    <property type="match status" value="1"/>
</dbReference>
<evidence type="ECO:0000313" key="5">
    <source>
        <dbReference type="Proteomes" id="UP001499884"/>
    </source>
</evidence>
<evidence type="ECO:0000259" key="1">
    <source>
        <dbReference type="Pfam" id="PF01968"/>
    </source>
</evidence>
<feature type="domain" description="Hydantoinase A/oxoprolinase" evidence="1">
    <location>
        <begin position="210"/>
        <end position="497"/>
    </location>
</feature>
<dbReference type="InterPro" id="IPR049517">
    <property type="entry name" value="ACX-like_C"/>
</dbReference>
<dbReference type="RefSeq" id="WP_345639784.1">
    <property type="nucleotide sequence ID" value="NZ_BAABEP010000001.1"/>
</dbReference>
<evidence type="ECO:0000259" key="3">
    <source>
        <dbReference type="Pfam" id="PF19278"/>
    </source>
</evidence>
<dbReference type="InterPro" id="IPR002821">
    <property type="entry name" value="Hydantoinase_A"/>
</dbReference>
<gene>
    <name evidence="4" type="ORF">GCM10023082_01270</name>
</gene>
<feature type="domain" description="Acetophenone carboxylase-like C-terminal" evidence="3">
    <location>
        <begin position="514"/>
        <end position="688"/>
    </location>
</feature>
<sequence>MPERPPTYRVATDTGGTFTDFVVFDESAGAYRIMKVPSSPHQPDQALLAGLATLEEQGVPPDAISVFTHGTTVGTNALLEERGARVGLAVTRGFRGVYEAMEQSRPFGPSVFDLGYTKPALLAAESDTVEIPERLGADGAVREPISEEAVAEAVRRFRESGVESVAVSLLFSFMNDEHEERLAQALRAADPGLWVTTSSELLPQMREYVRLSTTVINAYVSPVVGRYVGRLSAALEQLGVAPGRRFTMQSNGGSVPFDRTPDRGVATILSGPAGGVTASVAIGRAVGIDDLITFDMGGTSCDVALIQGGEPTVSDQNTLEGRHIAVPMLDINTVSAGGGTVAVVDRHGSLHVGPRSAGAVPGPAAYGKGGRTATVTDANVVLGYLNPVSLLDGGLAVDAAAAERVVAEVAGPLGVDTVRAADGIVRIVNVKMGQAIRSISTERGFDLRDFTLVAFGGAGPLHASQIALDLGIPRVLVPPSPGATSALGLLMSDVKHDLVRSRLTDIGELRVEDANELFEQMARTAAKQLSQEGFPKDATAFRYFLDMRYSGQGYENPVPVASVPLTPDDLARYRRDFDAIHEQCHGHAAPDQSVEVVNYRVQAIGLVPPVSLPTLPAAEGPVSAAVVGTRPAYFPDSAGSDTGAYADTPVYARARLGAGHRITGPAVVEQYDSTVVVFPEQQAEADGHGNLLITRVRPAAERSSR</sequence>
<accession>A0ABP7DMY0</accession>
<comment type="caution">
    <text evidence="4">The sequence shown here is derived from an EMBL/GenBank/DDBJ whole genome shotgun (WGS) entry which is preliminary data.</text>
</comment>
<protein>
    <submittedName>
        <fullName evidence="4">Hydantoinase/oxoprolinase family protein</fullName>
    </submittedName>
</protein>
<organism evidence="4 5">
    <name type="scientific">Streptomyces tremellae</name>
    <dbReference type="NCBI Taxonomy" id="1124239"/>
    <lineage>
        <taxon>Bacteria</taxon>
        <taxon>Bacillati</taxon>
        <taxon>Actinomycetota</taxon>
        <taxon>Actinomycetes</taxon>
        <taxon>Kitasatosporales</taxon>
        <taxon>Streptomycetaceae</taxon>
        <taxon>Streptomyces</taxon>
    </lineage>
</organism>
<dbReference type="PANTHER" id="PTHR11365:SF23">
    <property type="entry name" value="HYPOTHETICAL 5-OXOPROLINASE (EUROFUNG)-RELATED"/>
    <property type="match status" value="1"/>
</dbReference>
<dbReference type="Proteomes" id="UP001499884">
    <property type="component" value="Unassembled WGS sequence"/>
</dbReference>
<dbReference type="Pfam" id="PF05378">
    <property type="entry name" value="Hydant_A_N"/>
    <property type="match status" value="1"/>
</dbReference>
<reference evidence="5" key="1">
    <citation type="journal article" date="2019" name="Int. J. Syst. Evol. Microbiol.">
        <title>The Global Catalogue of Microorganisms (GCM) 10K type strain sequencing project: providing services to taxonomists for standard genome sequencing and annotation.</title>
        <authorList>
            <consortium name="The Broad Institute Genomics Platform"/>
            <consortium name="The Broad Institute Genome Sequencing Center for Infectious Disease"/>
            <person name="Wu L."/>
            <person name="Ma J."/>
        </authorList>
    </citation>
    <scope>NUCLEOTIDE SEQUENCE [LARGE SCALE GENOMIC DNA]</scope>
    <source>
        <strain evidence="5">JCM 30846</strain>
    </source>
</reference>
<name>A0ABP7DMY0_9ACTN</name>
<proteinExistence type="predicted"/>
<evidence type="ECO:0000313" key="4">
    <source>
        <dbReference type="EMBL" id="GAA3707048.1"/>
    </source>
</evidence>
<dbReference type="Pfam" id="PF19278">
    <property type="entry name" value="Hydant_A_C"/>
    <property type="match status" value="1"/>
</dbReference>
<dbReference type="EMBL" id="BAABEP010000001">
    <property type="protein sequence ID" value="GAA3707048.1"/>
    <property type="molecule type" value="Genomic_DNA"/>
</dbReference>
<dbReference type="Pfam" id="PF01968">
    <property type="entry name" value="Hydantoinase_A"/>
    <property type="match status" value="1"/>
</dbReference>
<dbReference type="InterPro" id="IPR045079">
    <property type="entry name" value="Oxoprolinase-like"/>
</dbReference>